<keyword evidence="2" id="KW-1185">Reference proteome</keyword>
<proteinExistence type="predicted"/>
<name>A0ACC3SVY8_LIPKO</name>
<evidence type="ECO:0000313" key="2">
    <source>
        <dbReference type="Proteomes" id="UP001433508"/>
    </source>
</evidence>
<evidence type="ECO:0000313" key="1">
    <source>
        <dbReference type="EMBL" id="KAK9235828.1"/>
    </source>
</evidence>
<dbReference type="Proteomes" id="UP001433508">
    <property type="component" value="Unassembled WGS sequence"/>
</dbReference>
<comment type="caution">
    <text evidence="1">The sequence shown here is derived from an EMBL/GenBank/DDBJ whole genome shotgun (WGS) entry which is preliminary data.</text>
</comment>
<reference evidence="2" key="1">
    <citation type="journal article" date="2024" name="Front. Bioeng. Biotechnol.">
        <title>Genome-scale model development and genomic sequencing of the oleaginous clade Lipomyces.</title>
        <authorList>
            <person name="Czajka J.J."/>
            <person name="Han Y."/>
            <person name="Kim J."/>
            <person name="Mondo S.J."/>
            <person name="Hofstad B.A."/>
            <person name="Robles A."/>
            <person name="Haridas S."/>
            <person name="Riley R."/>
            <person name="LaButti K."/>
            <person name="Pangilinan J."/>
            <person name="Andreopoulos W."/>
            <person name="Lipzen A."/>
            <person name="Yan J."/>
            <person name="Wang M."/>
            <person name="Ng V."/>
            <person name="Grigoriev I.V."/>
            <person name="Spatafora J.W."/>
            <person name="Magnuson J.K."/>
            <person name="Baker S.E."/>
            <person name="Pomraning K.R."/>
        </authorList>
    </citation>
    <scope>NUCLEOTIDE SEQUENCE [LARGE SCALE GENOMIC DNA]</scope>
    <source>
        <strain evidence="2">CBS 7786</strain>
    </source>
</reference>
<organism evidence="1 2">
    <name type="scientific">Lipomyces kononenkoae</name>
    <name type="common">Yeast</name>
    <dbReference type="NCBI Taxonomy" id="34357"/>
    <lineage>
        <taxon>Eukaryota</taxon>
        <taxon>Fungi</taxon>
        <taxon>Dikarya</taxon>
        <taxon>Ascomycota</taxon>
        <taxon>Saccharomycotina</taxon>
        <taxon>Lipomycetes</taxon>
        <taxon>Lipomycetales</taxon>
        <taxon>Lipomycetaceae</taxon>
        <taxon>Lipomyces</taxon>
    </lineage>
</organism>
<sequence>MDLLDYVLAQPLFPQRRLPSLFADFRRLKESNPDGYDANIAAWKKVLIQAVREGGPRYWKGSVTPVDGTGGDKTGYADGGDDVLIIHSGKKLLDRLTSLEWGKPLGLSAVIEEQVATRAFVPVDTFMNQKFSIYKDPNWRIIKYGTSMLGWMFRDSFINEYYQSLMAWRGEGQLPNVDFVILENVEDAAKIFISRVKKTRLTGISASSEKFRGVFTLAMLKDLYKNDPFGAVDGDGMDSDKMNIRVPSLSEFDFKILIRHITRDSQQAIVEGNIIKFKEGPENMTLITEEDKAVAELRHMIMIFSERITSEHMRAITCRRRAGEYMSERPSTDHLRSLARNELRKAKLAESTVQKSMSYKLQMETLLENIESAHSNLEITRIMEGSLPVLEHLNRQIGGISKVSDLVDRLQKQRAETEEIAAAIGEVSAGEVDEDEIAYEFDRLLKEETRKADKTVSERPAQNADDLAVLLSKASLDEVPSLEPTRRTADKETLTEGS</sequence>
<dbReference type="EMBL" id="MU971403">
    <property type="protein sequence ID" value="KAK9235828.1"/>
    <property type="molecule type" value="Genomic_DNA"/>
</dbReference>
<gene>
    <name evidence="1" type="ORF">V1525DRAFT_380770</name>
</gene>
<accession>A0ACC3SVY8</accession>
<protein>
    <submittedName>
        <fullName evidence="1">Uncharacterized protein</fullName>
    </submittedName>
</protein>